<feature type="region of interest" description="Disordered" evidence="1">
    <location>
        <begin position="93"/>
        <end position="114"/>
    </location>
</feature>
<dbReference type="Proteomes" id="UP001056436">
    <property type="component" value="Unassembled WGS sequence"/>
</dbReference>
<dbReference type="EMBL" id="SDAQ01000010">
    <property type="protein sequence ID" value="KAI3556956.1"/>
    <property type="molecule type" value="Genomic_DNA"/>
</dbReference>
<proteinExistence type="predicted"/>
<reference evidence="2" key="1">
    <citation type="submission" date="2019-01" db="EMBL/GenBank/DDBJ databases">
        <title>Colletotrichum abscissum LGMF1257.</title>
        <authorList>
            <person name="Baroncelli R."/>
        </authorList>
    </citation>
    <scope>NUCLEOTIDE SEQUENCE</scope>
    <source>
        <strain evidence="2">Ca142</strain>
    </source>
</reference>
<evidence type="ECO:0000256" key="1">
    <source>
        <dbReference type="SAM" id="MobiDB-lite"/>
    </source>
</evidence>
<keyword evidence="3" id="KW-1185">Reference proteome</keyword>
<gene>
    <name evidence="2" type="ORF">CABS02_02963</name>
</gene>
<protein>
    <submittedName>
        <fullName evidence="2">Uncharacterized protein</fullName>
    </submittedName>
</protein>
<evidence type="ECO:0000313" key="3">
    <source>
        <dbReference type="Proteomes" id="UP001056436"/>
    </source>
</evidence>
<organism evidence="2 3">
    <name type="scientific">Colletotrichum abscissum</name>
    <dbReference type="NCBI Taxonomy" id="1671311"/>
    <lineage>
        <taxon>Eukaryota</taxon>
        <taxon>Fungi</taxon>
        <taxon>Dikarya</taxon>
        <taxon>Ascomycota</taxon>
        <taxon>Pezizomycotina</taxon>
        <taxon>Sordariomycetes</taxon>
        <taxon>Hypocreomycetidae</taxon>
        <taxon>Glomerellales</taxon>
        <taxon>Glomerellaceae</taxon>
        <taxon>Colletotrichum</taxon>
        <taxon>Colletotrichum acutatum species complex</taxon>
    </lineage>
</organism>
<evidence type="ECO:0000313" key="2">
    <source>
        <dbReference type="EMBL" id="KAI3556956.1"/>
    </source>
</evidence>
<dbReference type="AlphaFoldDB" id="A0A9P9XNZ9"/>
<name>A0A9P9XNZ9_9PEZI</name>
<comment type="caution">
    <text evidence="2">The sequence shown here is derived from an EMBL/GenBank/DDBJ whole genome shotgun (WGS) entry which is preliminary data.</text>
</comment>
<accession>A0A9P9XNZ9</accession>
<sequence>MGGWTFVGSRLRLERETNAVSRLGSSLRDSSICVPDARILWIQTTKEGKARSRCNRDEVLAPRRQLGCRSHETDRTMSTAATTSRPVELGEALKGLKRRHSGTQPSSATYLRRTTRDTKLLSKCGQCQSTGDAR</sequence>